<dbReference type="PANTHER" id="PTHR38011:SF11">
    <property type="entry name" value="2,5-DIAMINO-6-RIBOSYLAMINO-4(3H)-PYRIMIDINONE 5'-PHOSPHATE REDUCTASE"/>
    <property type="match status" value="1"/>
</dbReference>
<evidence type="ECO:0000313" key="2">
    <source>
        <dbReference type="EMBL" id="GHG63346.1"/>
    </source>
</evidence>
<dbReference type="Pfam" id="PF01872">
    <property type="entry name" value="RibD_C"/>
    <property type="match status" value="1"/>
</dbReference>
<comment type="caution">
    <text evidence="2">The sequence shown here is derived from an EMBL/GenBank/DDBJ whole genome shotgun (WGS) entry which is preliminary data.</text>
</comment>
<dbReference type="RefSeq" id="WP_189430679.1">
    <property type="nucleotide sequence ID" value="NZ_BNAO01000002.1"/>
</dbReference>
<evidence type="ECO:0000313" key="3">
    <source>
        <dbReference type="Proteomes" id="UP000659697"/>
    </source>
</evidence>
<proteinExistence type="predicted"/>
<evidence type="ECO:0000259" key="1">
    <source>
        <dbReference type="Pfam" id="PF01872"/>
    </source>
</evidence>
<dbReference type="InterPro" id="IPR050765">
    <property type="entry name" value="Riboflavin_Biosynth_HTPR"/>
</dbReference>
<dbReference type="PANTHER" id="PTHR38011">
    <property type="entry name" value="DIHYDROFOLATE REDUCTASE FAMILY PROTEIN (AFU_ORTHOLOGUE AFUA_8G06820)"/>
    <property type="match status" value="1"/>
</dbReference>
<sequence>MTKVQYYTAASLDGFLASADDSLDWLFSLQQPDEQYYQDFIAQVGVIIMGSATYLWLQEHLQQTPEASWPYQQPVWVMTSQKLTAMANANISFASGDIAKLYSTLLRQAAGKNIWVVGGGELAAQFYDAGLLNEIIVQIGAATLVSGKPLFPRQISGATLTLSDVTQLNAQLVQLVYQVAFDLHTTNNALCMRTSL</sequence>
<gene>
    <name evidence="2" type="ORF">GCM10010919_08970</name>
</gene>
<dbReference type="InterPro" id="IPR002734">
    <property type="entry name" value="RibDG_C"/>
</dbReference>
<dbReference type="EMBL" id="BNAO01000002">
    <property type="protein sequence ID" value="GHG63346.1"/>
    <property type="molecule type" value="Genomic_DNA"/>
</dbReference>
<protein>
    <submittedName>
        <fullName evidence="2">Dihydrofolate reductase</fullName>
    </submittedName>
</protein>
<dbReference type="Proteomes" id="UP000659697">
    <property type="component" value="Unassembled WGS sequence"/>
</dbReference>
<keyword evidence="3" id="KW-1185">Reference proteome</keyword>
<name>A0ABQ3L3X3_9ALTE</name>
<dbReference type="InterPro" id="IPR024072">
    <property type="entry name" value="DHFR-like_dom_sf"/>
</dbReference>
<organism evidence="2 3">
    <name type="scientific">Alishewanella longhuensis</name>
    <dbReference type="NCBI Taxonomy" id="1091037"/>
    <lineage>
        <taxon>Bacteria</taxon>
        <taxon>Pseudomonadati</taxon>
        <taxon>Pseudomonadota</taxon>
        <taxon>Gammaproteobacteria</taxon>
        <taxon>Alteromonadales</taxon>
        <taxon>Alteromonadaceae</taxon>
        <taxon>Alishewanella</taxon>
    </lineage>
</organism>
<dbReference type="Gene3D" id="3.40.430.10">
    <property type="entry name" value="Dihydrofolate Reductase, subunit A"/>
    <property type="match status" value="1"/>
</dbReference>
<dbReference type="SUPFAM" id="SSF53597">
    <property type="entry name" value="Dihydrofolate reductase-like"/>
    <property type="match status" value="1"/>
</dbReference>
<reference evidence="3" key="1">
    <citation type="journal article" date="2019" name="Int. J. Syst. Evol. Microbiol.">
        <title>The Global Catalogue of Microorganisms (GCM) 10K type strain sequencing project: providing services to taxonomists for standard genome sequencing and annotation.</title>
        <authorList>
            <consortium name="The Broad Institute Genomics Platform"/>
            <consortium name="The Broad Institute Genome Sequencing Center for Infectious Disease"/>
            <person name="Wu L."/>
            <person name="Ma J."/>
        </authorList>
    </citation>
    <scope>NUCLEOTIDE SEQUENCE [LARGE SCALE GENOMIC DNA]</scope>
    <source>
        <strain evidence="3">CGMCC 1.7003</strain>
    </source>
</reference>
<accession>A0ABQ3L3X3</accession>
<feature type="domain" description="Bacterial bifunctional deaminase-reductase C-terminal" evidence="1">
    <location>
        <begin position="3"/>
        <end position="171"/>
    </location>
</feature>